<dbReference type="InterPro" id="IPR017871">
    <property type="entry name" value="ABC_transporter-like_CS"/>
</dbReference>
<dbReference type="InterPro" id="IPR050173">
    <property type="entry name" value="ABC_transporter_C-like"/>
</dbReference>
<keyword evidence="6" id="KW-0067">ATP-binding</keyword>
<dbReference type="InterPro" id="IPR003593">
    <property type="entry name" value="AAA+_ATPase"/>
</dbReference>
<protein>
    <submittedName>
        <fullName evidence="12">Multidrug resistance-associated protein 4</fullName>
    </submittedName>
</protein>
<dbReference type="PROSITE" id="PS50893">
    <property type="entry name" value="ABC_TRANSPORTER_2"/>
    <property type="match status" value="2"/>
</dbReference>
<comment type="similarity">
    <text evidence="2">Belongs to the ABC transporter superfamily. ABCC family. Conjugate transporter (TC 3.A.1.208) subfamily.</text>
</comment>
<feature type="transmembrane region" description="Helical" evidence="9">
    <location>
        <begin position="769"/>
        <end position="798"/>
    </location>
</feature>
<reference evidence="12 13" key="2">
    <citation type="journal article" date="2022" name="Mol. Biol. Evol.">
        <title>Comparative Genomics Reveals Insights into the Divergent Evolution of Astigmatic Mites and Household Pest Adaptations.</title>
        <authorList>
            <person name="Xiong Q."/>
            <person name="Wan A.T."/>
            <person name="Liu X."/>
            <person name="Fung C.S."/>
            <person name="Xiao X."/>
            <person name="Malainual N."/>
            <person name="Hou J."/>
            <person name="Wang L."/>
            <person name="Wang M."/>
            <person name="Yang K.Y."/>
            <person name="Cui Y."/>
            <person name="Leung E.L."/>
            <person name="Nong W."/>
            <person name="Shin S.K."/>
            <person name="Au S.W."/>
            <person name="Jeong K.Y."/>
            <person name="Chew F.T."/>
            <person name="Hui J.H."/>
            <person name="Leung T.F."/>
            <person name="Tungtrongchitr A."/>
            <person name="Zhong N."/>
            <person name="Liu Z."/>
            <person name="Tsui S.K."/>
        </authorList>
    </citation>
    <scope>NUCLEOTIDE SEQUENCE [LARGE SCALE GENOMIC DNA]</scope>
    <source>
        <strain evidence="12">Derp</strain>
    </source>
</reference>
<feature type="transmembrane region" description="Helical" evidence="9">
    <location>
        <begin position="201"/>
        <end position="220"/>
    </location>
</feature>
<dbReference type="PROSITE" id="PS00211">
    <property type="entry name" value="ABC_TRANSPORTER_1"/>
    <property type="match status" value="1"/>
</dbReference>
<evidence type="ECO:0000256" key="1">
    <source>
        <dbReference type="ARBA" id="ARBA00004141"/>
    </source>
</evidence>
<keyword evidence="3" id="KW-0813">Transport</keyword>
<feature type="domain" description="ABC transporter" evidence="10">
    <location>
        <begin position="363"/>
        <end position="589"/>
    </location>
</feature>
<evidence type="ECO:0000256" key="4">
    <source>
        <dbReference type="ARBA" id="ARBA00022692"/>
    </source>
</evidence>
<reference evidence="12 13" key="1">
    <citation type="journal article" date="2018" name="J. Allergy Clin. Immunol.">
        <title>High-quality assembly of Dermatophagoides pteronyssinus genome and transcriptome reveals a wide range of novel allergens.</title>
        <authorList>
            <person name="Liu X.Y."/>
            <person name="Yang K.Y."/>
            <person name="Wang M.Q."/>
            <person name="Kwok J.S."/>
            <person name="Zeng X."/>
            <person name="Yang Z."/>
            <person name="Xiao X.J."/>
            <person name="Lau C.P."/>
            <person name="Li Y."/>
            <person name="Huang Z.M."/>
            <person name="Ba J.G."/>
            <person name="Yim A.K."/>
            <person name="Ouyang C.Y."/>
            <person name="Ngai S.M."/>
            <person name="Chan T.F."/>
            <person name="Leung E.L."/>
            <person name="Liu L."/>
            <person name="Liu Z.G."/>
            <person name="Tsui S.K."/>
        </authorList>
    </citation>
    <scope>NUCLEOTIDE SEQUENCE [LARGE SCALE GENOMIC DNA]</scope>
    <source>
        <strain evidence="12">Derp</strain>
    </source>
</reference>
<gene>
    <name evidence="12" type="primary">ABCC4_3</name>
    <name evidence="12" type="ORF">DERP_006552</name>
</gene>
<dbReference type="Gene3D" id="1.20.1560.10">
    <property type="entry name" value="ABC transporter type 1, transmembrane domain"/>
    <property type="match status" value="2"/>
</dbReference>
<evidence type="ECO:0000313" key="13">
    <source>
        <dbReference type="Proteomes" id="UP000887458"/>
    </source>
</evidence>
<dbReference type="InterPro" id="IPR036640">
    <property type="entry name" value="ABC1_TM_sf"/>
</dbReference>
<dbReference type="InterPro" id="IPR027417">
    <property type="entry name" value="P-loop_NTPase"/>
</dbReference>
<feature type="transmembrane region" description="Helical" evidence="9">
    <location>
        <begin position="683"/>
        <end position="703"/>
    </location>
</feature>
<evidence type="ECO:0000259" key="10">
    <source>
        <dbReference type="PROSITE" id="PS50893"/>
    </source>
</evidence>
<dbReference type="PANTHER" id="PTHR24223">
    <property type="entry name" value="ATP-BINDING CASSETTE SUB-FAMILY C"/>
    <property type="match status" value="1"/>
</dbReference>
<dbReference type="Proteomes" id="UP000887458">
    <property type="component" value="Unassembled WGS sequence"/>
</dbReference>
<dbReference type="InterPro" id="IPR011527">
    <property type="entry name" value="ABC1_TM_dom"/>
</dbReference>
<proteinExistence type="inferred from homology"/>
<feature type="transmembrane region" description="Helical" evidence="9">
    <location>
        <begin position="866"/>
        <end position="889"/>
    </location>
</feature>
<feature type="transmembrane region" description="Helical" evidence="9">
    <location>
        <begin position="174"/>
        <end position="195"/>
    </location>
</feature>
<comment type="subcellular location">
    <subcellularLocation>
        <location evidence="1">Membrane</location>
        <topology evidence="1">Multi-pass membrane protein</topology>
    </subcellularLocation>
</comment>
<dbReference type="Pfam" id="PF00664">
    <property type="entry name" value="ABC_membrane"/>
    <property type="match status" value="2"/>
</dbReference>
<dbReference type="CDD" id="cd03244">
    <property type="entry name" value="ABCC_MRP_domain2"/>
    <property type="match status" value="1"/>
</dbReference>
<evidence type="ECO:0000256" key="9">
    <source>
        <dbReference type="SAM" id="Phobius"/>
    </source>
</evidence>
<dbReference type="InterPro" id="IPR003439">
    <property type="entry name" value="ABC_transporter-like_ATP-bd"/>
</dbReference>
<organism evidence="12 13">
    <name type="scientific">Dermatophagoides pteronyssinus</name>
    <name type="common">European house dust mite</name>
    <dbReference type="NCBI Taxonomy" id="6956"/>
    <lineage>
        <taxon>Eukaryota</taxon>
        <taxon>Metazoa</taxon>
        <taxon>Ecdysozoa</taxon>
        <taxon>Arthropoda</taxon>
        <taxon>Chelicerata</taxon>
        <taxon>Arachnida</taxon>
        <taxon>Acari</taxon>
        <taxon>Acariformes</taxon>
        <taxon>Sarcoptiformes</taxon>
        <taxon>Astigmata</taxon>
        <taxon>Psoroptidia</taxon>
        <taxon>Analgoidea</taxon>
        <taxon>Pyroglyphidae</taxon>
        <taxon>Dermatophagoidinae</taxon>
        <taxon>Dermatophagoides</taxon>
    </lineage>
</organism>
<evidence type="ECO:0000313" key="12">
    <source>
        <dbReference type="EMBL" id="KAH9412590.1"/>
    </source>
</evidence>
<keyword evidence="13" id="KW-1185">Reference proteome</keyword>
<evidence type="ECO:0000256" key="3">
    <source>
        <dbReference type="ARBA" id="ARBA00022448"/>
    </source>
</evidence>
<dbReference type="EMBL" id="NJHN03000129">
    <property type="protein sequence ID" value="KAH9412590.1"/>
    <property type="molecule type" value="Genomic_DNA"/>
</dbReference>
<evidence type="ECO:0000256" key="2">
    <source>
        <dbReference type="ARBA" id="ARBA00009726"/>
    </source>
</evidence>
<comment type="caution">
    <text evidence="12">The sequence shown here is derived from an EMBL/GenBank/DDBJ whole genome shotgun (WGS) entry which is preliminary data.</text>
</comment>
<evidence type="ECO:0000259" key="11">
    <source>
        <dbReference type="PROSITE" id="PS50929"/>
    </source>
</evidence>
<dbReference type="Pfam" id="PF00005">
    <property type="entry name" value="ABC_tran"/>
    <property type="match status" value="2"/>
</dbReference>
<feature type="transmembrane region" description="Helical" evidence="9">
    <location>
        <begin position="895"/>
        <end position="914"/>
    </location>
</feature>
<feature type="domain" description="ABC transmembrane type-1" evidence="11">
    <location>
        <begin position="115"/>
        <end position="339"/>
    </location>
</feature>
<dbReference type="PROSITE" id="PS50929">
    <property type="entry name" value="ABC_TM1F"/>
    <property type="match status" value="2"/>
</dbReference>
<dbReference type="SMART" id="SM00382">
    <property type="entry name" value="AAA"/>
    <property type="match status" value="2"/>
</dbReference>
<feature type="domain" description="ABC transmembrane type-1" evidence="11">
    <location>
        <begin position="641"/>
        <end position="884"/>
    </location>
</feature>
<dbReference type="SUPFAM" id="SSF90123">
    <property type="entry name" value="ABC transporter transmembrane region"/>
    <property type="match status" value="2"/>
</dbReference>
<name>A0ABQ8IR59_DERPT</name>
<evidence type="ECO:0000256" key="5">
    <source>
        <dbReference type="ARBA" id="ARBA00022741"/>
    </source>
</evidence>
<sequence>MVESYRWWYHRLFSRWIFYFYPSTKSNECPKQDEADCLFREFHSNYNDRSKFIRNNNNRTLLALIKTFGHEIRLPFVLFFLQDCIIKSIQPILIGWIIRHFSSSSSSSSRIQPLIVCHHPAMLLALRLSMRIKIIWSSVIFDKCLHLSYQSVYHRNISGIINLLTSQTRRFDEFALLFYHLILVPIQTIIILIIAYGYLGLASLFAFTMFISFALLNSYLSRRFSLKRSAAIVFTDQRLKFLNETFIHLRTLKILALEQPFIRRIFLARRMEILYIHWPLVARSIMLSFSMMSSRVIMYLTFILSLIIFNIADIQEQFSIETLLVSITLFERLRFSLVWTLPQAISSSFDISDHDHNNNKPIVHVRGLTPNINCHFDLKNIEFKIERGQILIIIGPVGSGKSTLLLTLLGELNVQKSNHFNVNGSIAYTGQEAFCFNGTIRENILFGRSYDSNRYQQIIQLTCLDYDFEQMSLNDQTIIDEGGGNLSGGQRIRIELARALYSDSDIYLLDDPFSSLDSHLAKCIFDQCIKKYLRNKIVIMATHQLHFAYDHHNSHNIRVLLLNSEQKQTEFYTKPLIEPLPPFIENDQILDEQHRQQPKSKSKEKHRLKELNISNDSSITKSTIGFSLWLDIWQYLQRGSSGFGSIHLVLITSIGTQLMLYLCDQWLSQWQSKQITNENFCQIYTAIILIGIIMAIVRSFSFYKLCHQASELFHNQLVNNIVHCTTTTTTTINNHFDGQILNYFSRDIGILDETLPATLFELNLALSQVMTIIIVILFLSPYMALITLIYMIMLITLLESYVRPFHRIRKSEFAARNAVFNHLTSTINGAITIRAYRVIDYFQQQFHQLTNLHTAELFGQNVSSRIFCLLVDLISLIYIIFVLIALQSFHYNQQLIGVCLASIFNLIGITQWACKRAIDSDFCINSYRNLLIFDHLKHEDNNIHEVEHEVSKHRKIFKTSKLAIEIKQLSAYYDTIPALNNINVQVEHGEKIGICGRSGAGKSTLINTLLRLVYFDGQIHINGHCIRDISTFELRRNFLNIIPQSPVLFNGTVRENLCLLLNDNQHHDDHELWQVLDLVGFGCLVRSFEFGIDQPIIDGKTISVGQKQLLCLARILLQNRQTMKPVIIIMDEATAHIDQQTDRQIQQTLRKRFAHCTMLIIAHRLNTIMDCDRIWVFDNGKLIEDGQPQSLLDDDHSHFFRLVNK</sequence>
<dbReference type="SUPFAM" id="SSF52540">
    <property type="entry name" value="P-loop containing nucleoside triphosphate hydrolases"/>
    <property type="match status" value="2"/>
</dbReference>
<keyword evidence="4 9" id="KW-0812">Transmembrane</keyword>
<dbReference type="Gene3D" id="3.40.50.300">
    <property type="entry name" value="P-loop containing nucleotide triphosphate hydrolases"/>
    <property type="match status" value="2"/>
</dbReference>
<feature type="domain" description="ABC transporter" evidence="10">
    <location>
        <begin position="964"/>
        <end position="1204"/>
    </location>
</feature>
<evidence type="ECO:0000256" key="6">
    <source>
        <dbReference type="ARBA" id="ARBA00022840"/>
    </source>
</evidence>
<keyword evidence="8 9" id="KW-0472">Membrane</keyword>
<accession>A0ABQ8IR59</accession>
<evidence type="ECO:0000256" key="7">
    <source>
        <dbReference type="ARBA" id="ARBA00022989"/>
    </source>
</evidence>
<evidence type="ECO:0000256" key="8">
    <source>
        <dbReference type="ARBA" id="ARBA00023136"/>
    </source>
</evidence>
<keyword evidence="5" id="KW-0547">Nucleotide-binding</keyword>
<dbReference type="PANTHER" id="PTHR24223:SF456">
    <property type="entry name" value="MULTIDRUG RESISTANCE-ASSOCIATED PROTEIN LETHAL(2)03659"/>
    <property type="match status" value="1"/>
</dbReference>
<feature type="transmembrane region" description="Helical" evidence="9">
    <location>
        <begin position="296"/>
        <end position="314"/>
    </location>
</feature>
<keyword evidence="7 9" id="KW-1133">Transmembrane helix</keyword>